<evidence type="ECO:0000313" key="2">
    <source>
        <dbReference type="Proteomes" id="UP000747399"/>
    </source>
</evidence>
<dbReference type="Proteomes" id="UP000747399">
    <property type="component" value="Unassembled WGS sequence"/>
</dbReference>
<proteinExistence type="predicted"/>
<reference evidence="1" key="1">
    <citation type="journal article" date="2021" name="Proc. Natl. Acad. Sci. U.S.A.">
        <title>Three genomes in the algal genus Volvox reveal the fate of a haploid sex-determining region after a transition to homothallism.</title>
        <authorList>
            <person name="Yamamoto K."/>
            <person name="Hamaji T."/>
            <person name="Kawai-Toyooka H."/>
            <person name="Matsuzaki R."/>
            <person name="Takahashi F."/>
            <person name="Nishimura Y."/>
            <person name="Kawachi M."/>
            <person name="Noguchi H."/>
            <person name="Minakuchi Y."/>
            <person name="Umen J.G."/>
            <person name="Toyoda A."/>
            <person name="Nozaki H."/>
        </authorList>
    </citation>
    <scope>NUCLEOTIDE SEQUENCE</scope>
    <source>
        <strain evidence="1">NIES-3780</strain>
    </source>
</reference>
<evidence type="ECO:0000313" key="1">
    <source>
        <dbReference type="EMBL" id="GIL60685.1"/>
    </source>
</evidence>
<gene>
    <name evidence="1" type="ORF">Vafri_15215</name>
</gene>
<dbReference type="EMBL" id="BNCO01000041">
    <property type="protein sequence ID" value="GIL60685.1"/>
    <property type="molecule type" value="Genomic_DNA"/>
</dbReference>
<name>A0A8J4BG96_9CHLO</name>
<dbReference type="AlphaFoldDB" id="A0A8J4BG96"/>
<comment type="caution">
    <text evidence="1">The sequence shown here is derived from an EMBL/GenBank/DDBJ whole genome shotgun (WGS) entry which is preliminary data.</text>
</comment>
<keyword evidence="2" id="KW-1185">Reference proteome</keyword>
<feature type="non-terminal residue" evidence="1">
    <location>
        <position position="1"/>
    </location>
</feature>
<accession>A0A8J4BG96</accession>
<organism evidence="1 2">
    <name type="scientific">Volvox africanus</name>
    <dbReference type="NCBI Taxonomy" id="51714"/>
    <lineage>
        <taxon>Eukaryota</taxon>
        <taxon>Viridiplantae</taxon>
        <taxon>Chlorophyta</taxon>
        <taxon>core chlorophytes</taxon>
        <taxon>Chlorophyceae</taxon>
        <taxon>CS clade</taxon>
        <taxon>Chlamydomonadales</taxon>
        <taxon>Volvocaceae</taxon>
        <taxon>Volvox</taxon>
    </lineage>
</organism>
<sequence length="125" mass="14434">MHRVVSKDVSALRPHICEGVLRNPLMHRLVDSHRTRPCAWVTHCISQPTNGLTHQPQPTRLRIKLARRAEHFHQVAHIWAEALLLQGLTEPPPPATEEDLRQSTLQVADRLRQSYERKFQSPATY</sequence>
<protein>
    <submittedName>
        <fullName evidence="1">Uncharacterized protein</fullName>
    </submittedName>
</protein>